<reference evidence="3 4" key="1">
    <citation type="submission" date="2020-08" db="EMBL/GenBank/DDBJ databases">
        <title>Cohnella phylogeny.</title>
        <authorList>
            <person name="Dunlap C."/>
        </authorList>
    </citation>
    <scope>NUCLEOTIDE SEQUENCE [LARGE SCALE GENOMIC DNA]</scope>
    <source>
        <strain evidence="3 4">DSM 25241</strain>
    </source>
</reference>
<protein>
    <submittedName>
        <fullName evidence="3">Phosphodiester glycosidase family protein</fullName>
    </submittedName>
</protein>
<dbReference type="RefSeq" id="WP_185120103.1">
    <property type="nucleotide sequence ID" value="NZ_JACJVQ010000008.1"/>
</dbReference>
<comment type="caution">
    <text evidence="3">The sequence shown here is derived from an EMBL/GenBank/DDBJ whole genome shotgun (WGS) entry which is preliminary data.</text>
</comment>
<keyword evidence="4" id="KW-1185">Reference proteome</keyword>
<keyword evidence="3" id="KW-0326">Glycosidase</keyword>
<keyword evidence="1" id="KW-0812">Transmembrane</keyword>
<evidence type="ECO:0000259" key="2">
    <source>
        <dbReference type="Pfam" id="PF09992"/>
    </source>
</evidence>
<evidence type="ECO:0000313" key="4">
    <source>
        <dbReference type="Proteomes" id="UP000535838"/>
    </source>
</evidence>
<name>A0A841SXH0_9BACL</name>
<evidence type="ECO:0000313" key="3">
    <source>
        <dbReference type="EMBL" id="MBB6634875.1"/>
    </source>
</evidence>
<feature type="domain" description="Phosphodiester glycosidase" evidence="2">
    <location>
        <begin position="191"/>
        <end position="271"/>
    </location>
</feature>
<dbReference type="InterPro" id="IPR018711">
    <property type="entry name" value="NAGPA"/>
</dbReference>
<sequence>METRMKAIRYQAGRPGNWIALGIVLILLAGGAYLIWGRDGGSGIPPVVPEPRNYAYEEAVATNGMELHVVRTRPSNITLKSINGNVTVAPYYGINGGFFYQQALVSMAIVNDIPVNGAQGEYGSGEENMKYARGTLVWDGATDSLSVQVVSRQSELQVTDRSSYWAQGGISMGLDLGDAGWVGRSIAENAPFADEPRLRSALAYDREGDLYLIVSSSLGTLAEFREAILEKVGGGELTNGIFLDGDGSSQMRVRERSLKGDGRPVVQMIQVVG</sequence>
<dbReference type="Proteomes" id="UP000535838">
    <property type="component" value="Unassembled WGS sequence"/>
</dbReference>
<gene>
    <name evidence="3" type="ORF">H7B67_12210</name>
</gene>
<accession>A0A841SXH0</accession>
<organism evidence="3 4">
    <name type="scientific">Cohnella thailandensis</name>
    <dbReference type="NCBI Taxonomy" id="557557"/>
    <lineage>
        <taxon>Bacteria</taxon>
        <taxon>Bacillati</taxon>
        <taxon>Bacillota</taxon>
        <taxon>Bacilli</taxon>
        <taxon>Bacillales</taxon>
        <taxon>Paenibacillaceae</taxon>
        <taxon>Cohnella</taxon>
    </lineage>
</organism>
<dbReference type="EMBL" id="JACJVQ010000008">
    <property type="protein sequence ID" value="MBB6634875.1"/>
    <property type="molecule type" value="Genomic_DNA"/>
</dbReference>
<dbReference type="AlphaFoldDB" id="A0A841SXH0"/>
<dbReference type="Pfam" id="PF09992">
    <property type="entry name" value="NAGPA"/>
    <property type="match status" value="1"/>
</dbReference>
<keyword evidence="1" id="KW-0472">Membrane</keyword>
<evidence type="ECO:0000256" key="1">
    <source>
        <dbReference type="SAM" id="Phobius"/>
    </source>
</evidence>
<keyword evidence="3" id="KW-0378">Hydrolase</keyword>
<dbReference type="GO" id="GO:0016798">
    <property type="term" value="F:hydrolase activity, acting on glycosyl bonds"/>
    <property type="evidence" value="ECO:0007669"/>
    <property type="project" value="UniProtKB-KW"/>
</dbReference>
<proteinExistence type="predicted"/>
<feature type="transmembrane region" description="Helical" evidence="1">
    <location>
        <begin position="16"/>
        <end position="36"/>
    </location>
</feature>
<keyword evidence="1" id="KW-1133">Transmembrane helix</keyword>